<comment type="similarity">
    <text evidence="1 6">Belongs to the ferritin family.</text>
</comment>
<dbReference type="CDD" id="cd01056">
    <property type="entry name" value="Euk_Ferritin"/>
    <property type="match status" value="1"/>
</dbReference>
<sequence>MDHNMRLNYHKDCESAVNRMINMELYSSYFYLSMSYYFDRGDIALDNFMKFFKKQSDKEREQAEKLMKFQNQRGGHVALQDIKRPDQEDWDNGLQAMQCALQLEKNINQSLLELYKLSKDRSDPHLCDFLETHYLEKQVKTIKKLGDHVTNLHRLGAPQNGTADYLFNKHTLGAE</sequence>
<feature type="binding site" evidence="5">
    <location>
        <position position="24"/>
    </location>
    <ligand>
        <name>Fe cation</name>
        <dbReference type="ChEBI" id="CHEBI:24875"/>
        <label>1</label>
    </ligand>
</feature>
<dbReference type="EMBL" id="BFAA01007703">
    <property type="protein sequence ID" value="GCB61805.1"/>
    <property type="molecule type" value="Genomic_DNA"/>
</dbReference>
<dbReference type="GO" id="GO:0006826">
    <property type="term" value="P:iron ion transport"/>
    <property type="evidence" value="ECO:0007669"/>
    <property type="project" value="InterPro"/>
</dbReference>
<evidence type="ECO:0000256" key="6">
    <source>
        <dbReference type="RuleBase" id="RU361145"/>
    </source>
</evidence>
<evidence type="ECO:0000256" key="4">
    <source>
        <dbReference type="ARBA" id="ARBA00023004"/>
    </source>
</evidence>
<dbReference type="InterPro" id="IPR009078">
    <property type="entry name" value="Ferritin-like_SF"/>
</dbReference>
<dbReference type="GO" id="GO:0008199">
    <property type="term" value="F:ferric iron binding"/>
    <property type="evidence" value="ECO:0007669"/>
    <property type="project" value="InterPro"/>
</dbReference>
<dbReference type="InterPro" id="IPR008331">
    <property type="entry name" value="Ferritin_DPS_dom"/>
</dbReference>
<dbReference type="InterPro" id="IPR009040">
    <property type="entry name" value="Ferritin-like_diiron"/>
</dbReference>
<feature type="binding site" evidence="5">
    <location>
        <position position="104"/>
    </location>
    <ligand>
        <name>Fe cation</name>
        <dbReference type="ChEBI" id="CHEBI:24875"/>
        <label>1</label>
    </ligand>
</feature>
<feature type="binding site" evidence="5">
    <location>
        <position position="138"/>
    </location>
    <ligand>
        <name>Fe cation</name>
        <dbReference type="ChEBI" id="CHEBI:24875"/>
        <label>1</label>
    </ligand>
</feature>
<dbReference type="PANTHER" id="PTHR11431">
    <property type="entry name" value="FERRITIN"/>
    <property type="match status" value="1"/>
</dbReference>
<keyword evidence="9" id="KW-1185">Reference proteome</keyword>
<feature type="binding site" evidence="5">
    <location>
        <position position="59"/>
    </location>
    <ligand>
        <name>Fe cation</name>
        <dbReference type="ChEBI" id="CHEBI:24875"/>
        <label>1</label>
    </ligand>
</feature>
<dbReference type="Pfam" id="PF00210">
    <property type="entry name" value="Ferritin"/>
    <property type="match status" value="1"/>
</dbReference>
<comment type="caution">
    <text evidence="8">The sequence shown here is derived from an EMBL/GenBank/DDBJ whole genome shotgun (WGS) entry which is preliminary data.</text>
</comment>
<dbReference type="GO" id="GO:0006879">
    <property type="term" value="P:intracellular iron ion homeostasis"/>
    <property type="evidence" value="ECO:0007669"/>
    <property type="project" value="UniProtKB-KW"/>
</dbReference>
<comment type="function">
    <text evidence="6">Stores iron in a soluble, non-toxic, readily available form. Important for iron homeostasis. Iron is taken up in the ferrous form and deposited as ferric hydroxides after oxidation.</text>
</comment>
<evidence type="ECO:0000256" key="3">
    <source>
        <dbReference type="ARBA" id="ARBA00022723"/>
    </source>
</evidence>
<dbReference type="PANTHER" id="PTHR11431:SF75">
    <property type="entry name" value="FERRITIN"/>
    <property type="match status" value="1"/>
</dbReference>
<proteinExistence type="inferred from homology"/>
<keyword evidence="3 5" id="KW-0479">Metal-binding</keyword>
<dbReference type="InterPro" id="IPR012347">
    <property type="entry name" value="Ferritin-like"/>
</dbReference>
<dbReference type="GO" id="GO:0008198">
    <property type="term" value="F:ferrous iron binding"/>
    <property type="evidence" value="ECO:0007669"/>
    <property type="project" value="TreeGrafter"/>
</dbReference>
<dbReference type="InterPro" id="IPR014034">
    <property type="entry name" value="Ferritin_CS"/>
</dbReference>
<dbReference type="GO" id="GO:0005737">
    <property type="term" value="C:cytoplasm"/>
    <property type="evidence" value="ECO:0007669"/>
    <property type="project" value="TreeGrafter"/>
</dbReference>
<evidence type="ECO:0000256" key="1">
    <source>
        <dbReference type="ARBA" id="ARBA00007513"/>
    </source>
</evidence>
<dbReference type="InterPro" id="IPR001519">
    <property type="entry name" value="Ferritin"/>
</dbReference>
<protein>
    <recommendedName>
        <fullName evidence="6">Ferritin</fullName>
    </recommendedName>
</protein>
<gene>
    <name evidence="8" type="ORF">scyTo_0014390</name>
</gene>
<feature type="domain" description="Ferritin-like diiron" evidence="7">
    <location>
        <begin position="7"/>
        <end position="156"/>
    </location>
</feature>
<organism evidence="8 9">
    <name type="scientific">Scyliorhinus torazame</name>
    <name type="common">Cloudy catshark</name>
    <name type="synonym">Catulus torazame</name>
    <dbReference type="NCBI Taxonomy" id="75743"/>
    <lineage>
        <taxon>Eukaryota</taxon>
        <taxon>Metazoa</taxon>
        <taxon>Chordata</taxon>
        <taxon>Craniata</taxon>
        <taxon>Vertebrata</taxon>
        <taxon>Chondrichthyes</taxon>
        <taxon>Elasmobranchii</taxon>
        <taxon>Galeomorphii</taxon>
        <taxon>Galeoidea</taxon>
        <taxon>Carcharhiniformes</taxon>
        <taxon>Scyliorhinidae</taxon>
        <taxon>Scyliorhinus</taxon>
    </lineage>
</organism>
<keyword evidence="4 5" id="KW-0408">Iron</keyword>
<evidence type="ECO:0000313" key="8">
    <source>
        <dbReference type="EMBL" id="GCB61805.1"/>
    </source>
</evidence>
<dbReference type="SUPFAM" id="SSF47240">
    <property type="entry name" value="Ferritin-like"/>
    <property type="match status" value="1"/>
</dbReference>
<dbReference type="Proteomes" id="UP000288216">
    <property type="component" value="Unassembled WGS sequence"/>
</dbReference>
<evidence type="ECO:0000259" key="7">
    <source>
        <dbReference type="PROSITE" id="PS50905"/>
    </source>
</evidence>
<keyword evidence="2 6" id="KW-0409">Iron storage</keyword>
<reference evidence="8 9" key="1">
    <citation type="journal article" date="2018" name="Nat. Ecol. Evol.">
        <title>Shark genomes provide insights into elasmobranch evolution and the origin of vertebrates.</title>
        <authorList>
            <person name="Hara Y"/>
            <person name="Yamaguchi K"/>
            <person name="Onimaru K"/>
            <person name="Kadota M"/>
            <person name="Koyanagi M"/>
            <person name="Keeley SD"/>
            <person name="Tatsumi K"/>
            <person name="Tanaka K"/>
            <person name="Motone F"/>
            <person name="Kageyama Y"/>
            <person name="Nozu R"/>
            <person name="Adachi N"/>
            <person name="Nishimura O"/>
            <person name="Nakagawa R"/>
            <person name="Tanegashima C"/>
            <person name="Kiyatake I"/>
            <person name="Matsumoto R"/>
            <person name="Murakumo K"/>
            <person name="Nishida K"/>
            <person name="Terakita A"/>
            <person name="Kuratani S"/>
            <person name="Sato K"/>
            <person name="Hyodo S Kuraku.S."/>
        </authorList>
    </citation>
    <scope>NUCLEOTIDE SEQUENCE [LARGE SCALE GENOMIC DNA]</scope>
</reference>
<dbReference type="OMA" id="ADEWGNG"/>
<evidence type="ECO:0000256" key="5">
    <source>
        <dbReference type="PIRSR" id="PIRSR601519-1"/>
    </source>
</evidence>
<name>A0A401NLP7_SCYTO</name>
<dbReference type="PROSITE" id="PS50905">
    <property type="entry name" value="FERRITIN_LIKE"/>
    <property type="match status" value="1"/>
</dbReference>
<dbReference type="PROSITE" id="PS00204">
    <property type="entry name" value="FERRITIN_2"/>
    <property type="match status" value="1"/>
</dbReference>
<evidence type="ECO:0000313" key="9">
    <source>
        <dbReference type="Proteomes" id="UP000288216"/>
    </source>
</evidence>
<dbReference type="OrthoDB" id="186462at2759"/>
<accession>A0A401NLP7</accession>
<dbReference type="FunFam" id="1.20.1260.10:FF:000002">
    <property type="entry name" value="Ferritin, mitochondrial"/>
    <property type="match status" value="1"/>
</dbReference>
<dbReference type="STRING" id="75743.A0A401NLP7"/>
<dbReference type="AlphaFoldDB" id="A0A401NLP7"/>
<dbReference type="Gene3D" id="1.20.1260.10">
    <property type="match status" value="1"/>
</dbReference>
<evidence type="ECO:0000256" key="2">
    <source>
        <dbReference type="ARBA" id="ARBA00022434"/>
    </source>
</evidence>